<dbReference type="GO" id="GO:0003677">
    <property type="term" value="F:DNA binding"/>
    <property type="evidence" value="ECO:0007669"/>
    <property type="project" value="UniProtKB-KW"/>
</dbReference>
<evidence type="ECO:0000256" key="1">
    <source>
        <dbReference type="ARBA" id="ARBA00023015"/>
    </source>
</evidence>
<dbReference type="SMART" id="SM00895">
    <property type="entry name" value="FCD"/>
    <property type="match status" value="1"/>
</dbReference>
<dbReference type="SMART" id="SM00345">
    <property type="entry name" value="HTH_GNTR"/>
    <property type="match status" value="1"/>
</dbReference>
<dbReference type="InterPro" id="IPR008920">
    <property type="entry name" value="TF_FadR/GntR_C"/>
</dbReference>
<keyword evidence="6" id="KW-1185">Reference proteome</keyword>
<keyword evidence="3" id="KW-0804">Transcription</keyword>
<dbReference type="AlphaFoldDB" id="A0A316ES66"/>
<dbReference type="Pfam" id="PF07729">
    <property type="entry name" value="FCD"/>
    <property type="match status" value="1"/>
</dbReference>
<dbReference type="PROSITE" id="PS50949">
    <property type="entry name" value="HTH_GNTR"/>
    <property type="match status" value="1"/>
</dbReference>
<keyword evidence="1" id="KW-0805">Transcription regulation</keyword>
<feature type="compositionally biased region" description="Polar residues" evidence="4">
    <location>
        <begin position="1"/>
        <end position="14"/>
    </location>
</feature>
<evidence type="ECO:0000256" key="4">
    <source>
        <dbReference type="SAM" id="MobiDB-lite"/>
    </source>
</evidence>
<dbReference type="InterPro" id="IPR000524">
    <property type="entry name" value="Tscrpt_reg_HTH_GntR"/>
</dbReference>
<feature type="region of interest" description="Disordered" evidence="4">
    <location>
        <begin position="1"/>
        <end position="32"/>
    </location>
</feature>
<dbReference type="InterPro" id="IPR036390">
    <property type="entry name" value="WH_DNA-bd_sf"/>
</dbReference>
<evidence type="ECO:0000313" key="5">
    <source>
        <dbReference type="EMBL" id="PWK33388.1"/>
    </source>
</evidence>
<protein>
    <submittedName>
        <fullName evidence="5">GntR family transcriptional regulator</fullName>
    </submittedName>
</protein>
<dbReference type="InterPro" id="IPR036388">
    <property type="entry name" value="WH-like_DNA-bd_sf"/>
</dbReference>
<name>A0A316ES66_9BURK</name>
<sequence length="242" mass="27055">MTARSASRAPSRTNKAPPAPESDEPAGQRGKLTDQAYEQIEEAIVTLRLAPGSSVSELQLSEMTGIGRTPIREAIQRLAREHLIMVLPQRGLLIAPMDVARQLRLLETRREVERLICRSAARRATDAQREHFRRLATEFETSSRNGDDITFVRADREFNELCLVAARNEFAEGAMRLMHGLSRRFWYLHYKEAADLPMMSRLHAAVASAIAQGDVEAAGQALDALLDNIEAFTRATVLGDYR</sequence>
<dbReference type="PANTHER" id="PTHR43537">
    <property type="entry name" value="TRANSCRIPTIONAL REGULATOR, GNTR FAMILY"/>
    <property type="match status" value="1"/>
</dbReference>
<gene>
    <name evidence="5" type="ORF">C7419_10461</name>
</gene>
<dbReference type="EMBL" id="QGGT01000004">
    <property type="protein sequence ID" value="PWK33388.1"/>
    <property type="molecule type" value="Genomic_DNA"/>
</dbReference>
<evidence type="ECO:0000256" key="2">
    <source>
        <dbReference type="ARBA" id="ARBA00023125"/>
    </source>
</evidence>
<dbReference type="GO" id="GO:0003700">
    <property type="term" value="F:DNA-binding transcription factor activity"/>
    <property type="evidence" value="ECO:0007669"/>
    <property type="project" value="InterPro"/>
</dbReference>
<reference evidence="5 6" key="1">
    <citation type="submission" date="2018-05" db="EMBL/GenBank/DDBJ databases">
        <title>Genomic Encyclopedia of Type Strains, Phase IV (KMG-V): Genome sequencing to study the core and pangenomes of soil and plant-associated prokaryotes.</title>
        <authorList>
            <person name="Whitman W."/>
        </authorList>
    </citation>
    <scope>NUCLEOTIDE SEQUENCE [LARGE SCALE GENOMIC DNA]</scope>
    <source>
        <strain evidence="5 6">SLV-132</strain>
    </source>
</reference>
<comment type="caution">
    <text evidence="5">The sequence shown here is derived from an EMBL/GenBank/DDBJ whole genome shotgun (WGS) entry which is preliminary data.</text>
</comment>
<dbReference type="PANTHER" id="PTHR43537:SF45">
    <property type="entry name" value="GNTR FAMILY REGULATORY PROTEIN"/>
    <property type="match status" value="1"/>
</dbReference>
<dbReference type="RefSeq" id="WP_109584508.1">
    <property type="nucleotide sequence ID" value="NZ_JACBYU010000005.1"/>
</dbReference>
<dbReference type="Gene3D" id="1.20.120.530">
    <property type="entry name" value="GntR ligand-binding domain-like"/>
    <property type="match status" value="1"/>
</dbReference>
<evidence type="ECO:0000313" key="6">
    <source>
        <dbReference type="Proteomes" id="UP000245754"/>
    </source>
</evidence>
<dbReference type="Pfam" id="PF00392">
    <property type="entry name" value="GntR"/>
    <property type="match status" value="1"/>
</dbReference>
<proteinExistence type="predicted"/>
<dbReference type="CDD" id="cd07377">
    <property type="entry name" value="WHTH_GntR"/>
    <property type="match status" value="1"/>
</dbReference>
<dbReference type="InterPro" id="IPR011711">
    <property type="entry name" value="GntR_C"/>
</dbReference>
<organism evidence="5 6">
    <name type="scientific">Cupriavidus plantarum</name>
    <dbReference type="NCBI Taxonomy" id="942865"/>
    <lineage>
        <taxon>Bacteria</taxon>
        <taxon>Pseudomonadati</taxon>
        <taxon>Pseudomonadota</taxon>
        <taxon>Betaproteobacteria</taxon>
        <taxon>Burkholderiales</taxon>
        <taxon>Burkholderiaceae</taxon>
        <taxon>Cupriavidus</taxon>
    </lineage>
</organism>
<accession>A0A316ES66</accession>
<dbReference type="Proteomes" id="UP000245754">
    <property type="component" value="Unassembled WGS sequence"/>
</dbReference>
<evidence type="ECO:0000256" key="3">
    <source>
        <dbReference type="ARBA" id="ARBA00023163"/>
    </source>
</evidence>
<dbReference type="SUPFAM" id="SSF46785">
    <property type="entry name" value="Winged helix' DNA-binding domain"/>
    <property type="match status" value="1"/>
</dbReference>
<keyword evidence="2" id="KW-0238">DNA-binding</keyword>
<dbReference type="SUPFAM" id="SSF48008">
    <property type="entry name" value="GntR ligand-binding domain-like"/>
    <property type="match status" value="1"/>
</dbReference>
<dbReference type="Gene3D" id="1.10.10.10">
    <property type="entry name" value="Winged helix-like DNA-binding domain superfamily/Winged helix DNA-binding domain"/>
    <property type="match status" value="1"/>
</dbReference>